<dbReference type="Ensembl" id="ENSCSAVT00000008703.1">
    <property type="protein sequence ID" value="ENSCSAVP00000008593.1"/>
    <property type="gene ID" value="ENSCSAVG00000005109.1"/>
</dbReference>
<name>H2YTD3_CIOSA</name>
<dbReference type="SUPFAM" id="SSF69318">
    <property type="entry name" value="Integrin alpha N-terminal domain"/>
    <property type="match status" value="1"/>
</dbReference>
<dbReference type="InterPro" id="IPR028994">
    <property type="entry name" value="Integrin_alpha_N"/>
</dbReference>
<dbReference type="PANTHER" id="PTHR46580">
    <property type="entry name" value="SENSOR KINASE-RELATED"/>
    <property type="match status" value="1"/>
</dbReference>
<dbReference type="GeneTree" id="ENSGT00990000205860"/>
<dbReference type="Gene3D" id="2.130.10.130">
    <property type="entry name" value="Integrin alpha, N-terminal"/>
    <property type="match status" value="1"/>
</dbReference>
<reference evidence="3" key="1">
    <citation type="submission" date="2003-08" db="EMBL/GenBank/DDBJ databases">
        <authorList>
            <person name="Birren B."/>
            <person name="Nusbaum C."/>
            <person name="Abebe A."/>
            <person name="Abouelleil A."/>
            <person name="Adekoya E."/>
            <person name="Ait-zahra M."/>
            <person name="Allen N."/>
            <person name="Allen T."/>
            <person name="An P."/>
            <person name="Anderson M."/>
            <person name="Anderson S."/>
            <person name="Arachchi H."/>
            <person name="Armbruster J."/>
            <person name="Bachantsang P."/>
            <person name="Baldwin J."/>
            <person name="Barry A."/>
            <person name="Bayul T."/>
            <person name="Blitshsteyn B."/>
            <person name="Bloom T."/>
            <person name="Blye J."/>
            <person name="Boguslavskiy L."/>
            <person name="Borowsky M."/>
            <person name="Boukhgalter B."/>
            <person name="Brunache A."/>
            <person name="Butler J."/>
            <person name="Calixte N."/>
            <person name="Calvo S."/>
            <person name="Camarata J."/>
            <person name="Campo K."/>
            <person name="Chang J."/>
            <person name="Cheshatsang Y."/>
            <person name="Citroen M."/>
            <person name="Collymore A."/>
            <person name="Considine T."/>
            <person name="Cook A."/>
            <person name="Cooke P."/>
            <person name="Corum B."/>
            <person name="Cuomo C."/>
            <person name="David R."/>
            <person name="Dawoe T."/>
            <person name="Degray S."/>
            <person name="Dodge S."/>
            <person name="Dooley K."/>
            <person name="Dorje P."/>
            <person name="Dorjee K."/>
            <person name="Dorris L."/>
            <person name="Duffey N."/>
            <person name="Dupes A."/>
            <person name="Elkins T."/>
            <person name="Engels R."/>
            <person name="Erickson J."/>
            <person name="Farina A."/>
            <person name="Faro S."/>
            <person name="Ferreira P."/>
            <person name="Fischer H."/>
            <person name="Fitzgerald M."/>
            <person name="Foley K."/>
            <person name="Gage D."/>
            <person name="Galagan J."/>
            <person name="Gearin G."/>
            <person name="Gnerre S."/>
            <person name="Gnirke A."/>
            <person name="Goyette A."/>
            <person name="Graham J."/>
            <person name="Grandbois E."/>
            <person name="Gyaltsen K."/>
            <person name="Hafez N."/>
            <person name="Hagopian D."/>
            <person name="Hagos B."/>
            <person name="Hall J."/>
            <person name="Hatcher B."/>
            <person name="Heller A."/>
            <person name="Higgins H."/>
            <person name="Honan T."/>
            <person name="Horn A."/>
            <person name="Houde N."/>
            <person name="Hughes L."/>
            <person name="Hulme W."/>
            <person name="Husby E."/>
            <person name="Iliev I."/>
            <person name="Jaffe D."/>
            <person name="Jones C."/>
            <person name="Kamal M."/>
            <person name="Kamat A."/>
            <person name="Kamvysselis M."/>
            <person name="Karlsson E."/>
            <person name="Kells C."/>
            <person name="Kieu A."/>
            <person name="Kisner P."/>
            <person name="Kodira C."/>
            <person name="Kulbokas E."/>
            <person name="Labutti K."/>
            <person name="Lama D."/>
            <person name="Landers T."/>
            <person name="Leger J."/>
            <person name="Levine S."/>
            <person name="Lewis D."/>
            <person name="Lewis T."/>
            <person name="Lindblad-toh K."/>
            <person name="Liu X."/>
            <person name="Lokyitsang T."/>
            <person name="Lokyitsang Y."/>
            <person name="Lucien O."/>
            <person name="Lui A."/>
            <person name="Ma L.J."/>
            <person name="Mabbitt R."/>
            <person name="Macdonald J."/>
            <person name="Maclean C."/>
            <person name="Major J."/>
            <person name="Manning J."/>
            <person name="Marabella R."/>
            <person name="Maru K."/>
            <person name="Matthews C."/>
            <person name="Mauceli E."/>
            <person name="Mccarthy M."/>
            <person name="Mcdonough S."/>
            <person name="Mcghee T."/>
            <person name="Meldrim J."/>
            <person name="Meneus L."/>
            <person name="Mesirov J."/>
            <person name="Mihalev A."/>
            <person name="Mihova T."/>
            <person name="Mikkelsen T."/>
            <person name="Mlenga V."/>
            <person name="Moru K."/>
            <person name="Mozes J."/>
            <person name="Mulrain L."/>
            <person name="Munson G."/>
            <person name="Naylor J."/>
            <person name="Newes C."/>
            <person name="Nguyen C."/>
            <person name="Nguyen N."/>
            <person name="Nguyen T."/>
            <person name="Nicol R."/>
            <person name="Nielsen C."/>
            <person name="Nizzari M."/>
            <person name="Norbu C."/>
            <person name="Norbu N."/>
            <person name="O'donnell P."/>
            <person name="Okoawo O."/>
            <person name="O'leary S."/>
            <person name="Omotosho B."/>
            <person name="O'neill K."/>
            <person name="Osman S."/>
            <person name="Parker S."/>
            <person name="Perrin D."/>
            <person name="Phunkhang P."/>
            <person name="Piqani B."/>
            <person name="Purcell S."/>
            <person name="Rachupka T."/>
            <person name="Ramasamy U."/>
            <person name="Rameau R."/>
            <person name="Ray V."/>
            <person name="Raymond C."/>
            <person name="Retta R."/>
            <person name="Richardson S."/>
            <person name="Rise C."/>
            <person name="Rodriguez J."/>
            <person name="Rogers J."/>
            <person name="Rogov P."/>
            <person name="Rutman M."/>
            <person name="Schupbach R."/>
            <person name="Seaman C."/>
            <person name="Settipalli S."/>
            <person name="Sharpe T."/>
            <person name="Sheridan J."/>
            <person name="Sherpa N."/>
            <person name="Shi J."/>
            <person name="Smirnov S."/>
            <person name="Smith C."/>
            <person name="Sougnez C."/>
            <person name="Spencer B."/>
            <person name="Stalker J."/>
            <person name="Stange-thomann N."/>
            <person name="Stavropoulos S."/>
            <person name="Stetson K."/>
            <person name="Stone C."/>
            <person name="Stone S."/>
            <person name="Stubbs M."/>
            <person name="Talamas J."/>
            <person name="Tchuinga P."/>
            <person name="Tenzing P."/>
            <person name="Tesfaye S."/>
            <person name="Theodore J."/>
            <person name="Thoulutsang Y."/>
            <person name="Topham K."/>
            <person name="Towey S."/>
            <person name="Tsamla T."/>
            <person name="Tsomo N."/>
            <person name="Vallee D."/>
            <person name="Vassiliev H."/>
            <person name="Venkataraman V."/>
            <person name="Vinson J."/>
            <person name="Vo A."/>
            <person name="Wade C."/>
            <person name="Wang S."/>
            <person name="Wangchuk T."/>
            <person name="Wangdi T."/>
            <person name="Whittaker C."/>
            <person name="Wilkinson J."/>
            <person name="Wu Y."/>
            <person name="Wyman D."/>
            <person name="Yadav S."/>
            <person name="Yang S."/>
            <person name="Yang X."/>
            <person name="Yeager S."/>
            <person name="Yee E."/>
            <person name="Young G."/>
            <person name="Zainoun J."/>
            <person name="Zembeck L."/>
            <person name="Zimmer A."/>
            <person name="Zody M."/>
            <person name="Lander E."/>
        </authorList>
    </citation>
    <scope>NUCLEOTIDE SEQUENCE [LARGE SCALE GENOMIC DNA]</scope>
</reference>
<protein>
    <submittedName>
        <fullName evidence="2">Uncharacterized protein</fullName>
    </submittedName>
</protein>
<reference evidence="2" key="3">
    <citation type="submission" date="2025-09" db="UniProtKB">
        <authorList>
            <consortium name="Ensembl"/>
        </authorList>
    </citation>
    <scope>IDENTIFICATION</scope>
</reference>
<evidence type="ECO:0000256" key="1">
    <source>
        <dbReference type="ARBA" id="ARBA00022729"/>
    </source>
</evidence>
<proteinExistence type="predicted"/>
<accession>H2YTD3</accession>
<organism evidence="2 3">
    <name type="scientific">Ciona savignyi</name>
    <name type="common">Pacific transparent sea squirt</name>
    <dbReference type="NCBI Taxonomy" id="51511"/>
    <lineage>
        <taxon>Eukaryota</taxon>
        <taxon>Metazoa</taxon>
        <taxon>Chordata</taxon>
        <taxon>Tunicata</taxon>
        <taxon>Ascidiacea</taxon>
        <taxon>Phlebobranchia</taxon>
        <taxon>Cionidae</taxon>
        <taxon>Ciona</taxon>
    </lineage>
</organism>
<evidence type="ECO:0000313" key="2">
    <source>
        <dbReference type="Ensembl" id="ENSCSAVP00000008593.1"/>
    </source>
</evidence>
<dbReference type="AlphaFoldDB" id="H2YTD3"/>
<dbReference type="InParanoid" id="H2YTD3"/>
<evidence type="ECO:0000313" key="3">
    <source>
        <dbReference type="Proteomes" id="UP000007875"/>
    </source>
</evidence>
<sequence>QACQPKPQVNLFTDKPSNGKFRFCRWGKLYTGDFNNDGRSDILCYYRNDWVRIGLGSSSTTYPSVHWEGPTRLCKFSPSSSKPGKVFVADFNADGEEDLMCMDSESGKMRILFIGNRSFHSEEVNWKGEFPNFCTAAENIFAEDVDGDGDADLLCRKSSGYISILKNQFK</sequence>
<reference evidence="2" key="2">
    <citation type="submission" date="2025-08" db="UniProtKB">
        <authorList>
            <consortium name="Ensembl"/>
        </authorList>
    </citation>
    <scope>IDENTIFICATION</scope>
</reference>
<dbReference type="STRING" id="51511.ENSCSAVP00000008593"/>
<dbReference type="PANTHER" id="PTHR46580:SF2">
    <property type="entry name" value="MAM DOMAIN-CONTAINING PROTEIN"/>
    <property type="match status" value="1"/>
</dbReference>
<dbReference type="Pfam" id="PF13517">
    <property type="entry name" value="FG-GAP_3"/>
    <property type="match status" value="1"/>
</dbReference>
<keyword evidence="1" id="KW-0732">Signal</keyword>
<dbReference type="Proteomes" id="UP000007875">
    <property type="component" value="Unassembled WGS sequence"/>
</dbReference>
<keyword evidence="3" id="KW-1185">Reference proteome</keyword>
<dbReference type="InterPro" id="IPR013517">
    <property type="entry name" value="FG-GAP"/>
</dbReference>